<evidence type="ECO:0000313" key="5">
    <source>
        <dbReference type="Proteomes" id="UP000392867"/>
    </source>
</evidence>
<evidence type="ECO:0000313" key="1">
    <source>
        <dbReference type="EMBL" id="EFB1697423.1"/>
    </source>
</evidence>
<comment type="caution">
    <text evidence="2">The sequence shown here is derived from an EMBL/GenBank/DDBJ whole genome shotgun (WGS) entry which is preliminary data.</text>
</comment>
<reference evidence="1 6" key="2">
    <citation type="submission" date="2019-06" db="EMBL/GenBank/DDBJ databases">
        <authorList>
            <consortium name="GenomeTrakr network: Whole genome sequencing for foodborne pathogen traceback"/>
        </authorList>
    </citation>
    <scope>NUCLEOTIDE SEQUENCE [LARGE SCALE GENOMIC DNA]</scope>
    <source>
        <strain evidence="1 6">PSU-1847</strain>
    </source>
</reference>
<dbReference type="Proteomes" id="UP000306700">
    <property type="component" value="Unassembled WGS sequence"/>
</dbReference>
<organism evidence="2 5">
    <name type="scientific">Escherichia coli</name>
    <dbReference type="NCBI Taxonomy" id="562"/>
    <lineage>
        <taxon>Bacteria</taxon>
        <taxon>Pseudomonadati</taxon>
        <taxon>Pseudomonadota</taxon>
        <taxon>Gammaproteobacteria</taxon>
        <taxon>Enterobacterales</taxon>
        <taxon>Enterobacteriaceae</taxon>
        <taxon>Escherichia</taxon>
    </lineage>
</organism>
<accession>A0A3J7S5C1</accession>
<reference evidence="2 5" key="3">
    <citation type="submission" date="2019-08" db="EMBL/GenBank/DDBJ databases">
        <title>Identification of Water Treatment Resistant and Multidrug Resistant Urinary Pathogenic Escherichia coli in Wastewater.</title>
        <authorList>
            <person name="Neumann N."/>
        </authorList>
    </citation>
    <scope>NUCLEOTIDE SEQUENCE [LARGE SCALE GENOMIC DNA]</scope>
    <source>
        <strain evidence="2 5">WU2356</strain>
    </source>
</reference>
<protein>
    <submittedName>
        <fullName evidence="2">Fimbrial protein</fullName>
    </submittedName>
</protein>
<reference evidence="3 4" key="1">
    <citation type="submission" date="2018-12" db="EMBL/GenBank/DDBJ databases">
        <title>Food and Water Safety Consortium.</title>
        <authorList>
            <person name="Tyson S."/>
            <person name="Peterson C.-L."/>
            <person name="Olson A."/>
            <person name="Tyler S."/>
            <person name="Cabral J."/>
            <person name="Lynch T."/>
            <person name="Knox N."/>
            <person name="Van Domselaar G."/>
            <person name="Graham M."/>
        </authorList>
    </citation>
    <scope>NUCLEOTIDE SEQUENCE [LARGE SCALE GENOMIC DNA]</scope>
    <source>
        <strain evidence="3 4">FWSEC0384</strain>
    </source>
</reference>
<gene>
    <name evidence="3" type="ORF">C9160_05915</name>
    <name evidence="1" type="ORF">FJQ40_08320</name>
    <name evidence="2" type="ORF">FVB16_08780</name>
</gene>
<dbReference type="EMBL" id="VOTT01000109">
    <property type="protein sequence ID" value="MPU48931.1"/>
    <property type="molecule type" value="Genomic_DNA"/>
</dbReference>
<proteinExistence type="predicted"/>
<evidence type="ECO:0000313" key="3">
    <source>
        <dbReference type="EMBL" id="TJH24169.1"/>
    </source>
</evidence>
<dbReference type="AlphaFoldDB" id="A0A3J7S5C1"/>
<sequence>MPQLWWITNETDLAYFAVGLLLDGTLKRLFSRLFSAAT</sequence>
<dbReference type="Proteomes" id="UP000392867">
    <property type="component" value="Unassembled WGS sequence"/>
</dbReference>
<dbReference type="EMBL" id="RRNI01000004">
    <property type="protein sequence ID" value="TJH24169.1"/>
    <property type="molecule type" value="Genomic_DNA"/>
</dbReference>
<name>A0A3J7S5C1_ECOLX</name>
<evidence type="ECO:0000313" key="2">
    <source>
        <dbReference type="EMBL" id="MPU48931.1"/>
    </source>
</evidence>
<dbReference type="EMBL" id="AASDBN010000011">
    <property type="protein sequence ID" value="EFB1697423.1"/>
    <property type="molecule type" value="Genomic_DNA"/>
</dbReference>
<evidence type="ECO:0000313" key="6">
    <source>
        <dbReference type="Proteomes" id="UP000533284"/>
    </source>
</evidence>
<dbReference type="Proteomes" id="UP000533284">
    <property type="component" value="Unassembled WGS sequence"/>
</dbReference>
<evidence type="ECO:0000313" key="4">
    <source>
        <dbReference type="Proteomes" id="UP000306700"/>
    </source>
</evidence>